<proteinExistence type="predicted"/>
<name>A0A2P6TJV7_CHLSO</name>
<dbReference type="Gene3D" id="3.80.10.10">
    <property type="entry name" value="Ribonuclease Inhibitor"/>
    <property type="match status" value="1"/>
</dbReference>
<dbReference type="SUPFAM" id="SSF52058">
    <property type="entry name" value="L domain-like"/>
    <property type="match status" value="1"/>
</dbReference>
<keyword evidence="4" id="KW-1185">Reference proteome</keyword>
<comment type="caution">
    <text evidence="3">The sequence shown here is derived from an EMBL/GenBank/DDBJ whole genome shotgun (WGS) entry which is preliminary data.</text>
</comment>
<dbReference type="Proteomes" id="UP000239899">
    <property type="component" value="Unassembled WGS sequence"/>
</dbReference>
<dbReference type="GO" id="GO:0005930">
    <property type="term" value="C:axoneme"/>
    <property type="evidence" value="ECO:0007669"/>
    <property type="project" value="UniProtKB-SubCell"/>
</dbReference>
<dbReference type="InterPro" id="IPR032675">
    <property type="entry name" value="LRR_dom_sf"/>
</dbReference>
<accession>A0A2P6TJV7</accession>
<dbReference type="OrthoDB" id="676979at2759"/>
<organism evidence="3 4">
    <name type="scientific">Chlorella sorokiniana</name>
    <name type="common">Freshwater green alga</name>
    <dbReference type="NCBI Taxonomy" id="3076"/>
    <lineage>
        <taxon>Eukaryota</taxon>
        <taxon>Viridiplantae</taxon>
        <taxon>Chlorophyta</taxon>
        <taxon>core chlorophytes</taxon>
        <taxon>Trebouxiophyceae</taxon>
        <taxon>Chlorellales</taxon>
        <taxon>Chlorellaceae</taxon>
        <taxon>Chlorella clade</taxon>
        <taxon>Chlorella</taxon>
    </lineage>
</organism>
<evidence type="ECO:0000256" key="2">
    <source>
        <dbReference type="SAM" id="MobiDB-lite"/>
    </source>
</evidence>
<dbReference type="EMBL" id="LHPG02000013">
    <property type="protein sequence ID" value="PRW44372.1"/>
    <property type="molecule type" value="Genomic_DNA"/>
</dbReference>
<reference evidence="3 4" key="1">
    <citation type="journal article" date="2018" name="Plant J.">
        <title>Genome sequences of Chlorella sorokiniana UTEX 1602 and Micractinium conductrix SAG 241.80: implications to maltose excretion by a green alga.</title>
        <authorList>
            <person name="Arriola M.B."/>
            <person name="Velmurugan N."/>
            <person name="Zhang Y."/>
            <person name="Plunkett M.H."/>
            <person name="Hondzo H."/>
            <person name="Barney B.M."/>
        </authorList>
    </citation>
    <scope>NUCLEOTIDE SEQUENCE [LARGE SCALE GENOMIC DNA]</scope>
    <source>
        <strain evidence="4">UTEX 1602</strain>
    </source>
</reference>
<dbReference type="AlphaFoldDB" id="A0A2P6TJV7"/>
<dbReference type="InterPro" id="IPR036047">
    <property type="entry name" value="F-box-like_dom_sf"/>
</dbReference>
<gene>
    <name evidence="3" type="ORF">C2E21_6559</name>
</gene>
<protein>
    <submittedName>
        <fullName evidence="3">Leucine-rich repeat-containing isoform B</fullName>
    </submittedName>
</protein>
<sequence length="339" mass="37118">MAPQARQLHLEDLPDALLGHIAAMAGRWAPHHLSRTSKRLRDAIYSEPSLWRHIWVRAISAQQAEQQAQAQCQLLQHVGRHVVSFSYGSRFGWNSSSGHLPTYLAALHPGRLAELHLAGLGLGQLPAAAVAELGRLTRLTYLVLDDVSQAASALEQLTGLVKLPKPARFPAGLDDYEFYTGGLLRVAGAQFLSCGMQPCHSSELCQPGSCGHNPPGSRDSLPHCLTAYRGLTRLSLRELSLEDLAGGPYLQDVRSLCLDWNEFAHLPAALSAASRLTHLSLNWNRQLQLSSGDVASLLRLPSLQLQNADQAAHDWQQLAPQLQPPQQTQEPQQQPQAPF</sequence>
<comment type="subcellular location">
    <subcellularLocation>
        <location evidence="1">Cytoplasm</location>
        <location evidence="1">Cytoskeleton</location>
        <location evidence="1">Cilium axoneme</location>
    </subcellularLocation>
</comment>
<dbReference type="SUPFAM" id="SSF81383">
    <property type="entry name" value="F-box domain"/>
    <property type="match status" value="1"/>
</dbReference>
<evidence type="ECO:0000256" key="1">
    <source>
        <dbReference type="ARBA" id="ARBA00004430"/>
    </source>
</evidence>
<evidence type="ECO:0000313" key="4">
    <source>
        <dbReference type="Proteomes" id="UP000239899"/>
    </source>
</evidence>
<feature type="region of interest" description="Disordered" evidence="2">
    <location>
        <begin position="316"/>
        <end position="339"/>
    </location>
</feature>
<evidence type="ECO:0000313" key="3">
    <source>
        <dbReference type="EMBL" id="PRW44372.1"/>
    </source>
</evidence>